<comment type="caution">
    <text evidence="3">The sequence shown here is derived from an EMBL/GenBank/DDBJ whole genome shotgun (WGS) entry which is preliminary data.</text>
</comment>
<dbReference type="SUPFAM" id="SSF48452">
    <property type="entry name" value="TPR-like"/>
    <property type="match status" value="1"/>
</dbReference>
<evidence type="ECO:0000313" key="3">
    <source>
        <dbReference type="EMBL" id="RDE08150.1"/>
    </source>
</evidence>
<evidence type="ECO:0000256" key="2">
    <source>
        <dbReference type="SAM" id="MobiDB-lite"/>
    </source>
</evidence>
<organism evidence="3 4">
    <name type="scientific">Pelagibacterium lacus</name>
    <dbReference type="NCBI Taxonomy" id="2282655"/>
    <lineage>
        <taxon>Bacteria</taxon>
        <taxon>Pseudomonadati</taxon>
        <taxon>Pseudomonadota</taxon>
        <taxon>Alphaproteobacteria</taxon>
        <taxon>Hyphomicrobiales</taxon>
        <taxon>Devosiaceae</taxon>
        <taxon>Pelagibacterium</taxon>
    </lineage>
</organism>
<dbReference type="Pfam" id="PF13174">
    <property type="entry name" value="TPR_6"/>
    <property type="match status" value="1"/>
</dbReference>
<dbReference type="Pfam" id="PF13432">
    <property type="entry name" value="TPR_16"/>
    <property type="match status" value="1"/>
</dbReference>
<dbReference type="NCBIfam" id="TIGR02795">
    <property type="entry name" value="tol_pal_ybgF"/>
    <property type="match status" value="1"/>
</dbReference>
<dbReference type="AlphaFoldDB" id="A0A369W489"/>
<keyword evidence="1" id="KW-0175">Coiled coil</keyword>
<reference evidence="4" key="1">
    <citation type="submission" date="2018-07" db="EMBL/GenBank/DDBJ databases">
        <authorList>
            <person name="Liu B.-T."/>
            <person name="Du Z."/>
        </authorList>
    </citation>
    <scope>NUCLEOTIDE SEQUENCE [LARGE SCALE GENOMIC DNA]</scope>
    <source>
        <strain evidence="4">XYN52</strain>
    </source>
</reference>
<dbReference type="InterPro" id="IPR019734">
    <property type="entry name" value="TPR_rpt"/>
</dbReference>
<dbReference type="EMBL" id="QQNH01000022">
    <property type="protein sequence ID" value="RDE08150.1"/>
    <property type="molecule type" value="Genomic_DNA"/>
</dbReference>
<feature type="coiled-coil region" evidence="1">
    <location>
        <begin position="12"/>
        <end position="53"/>
    </location>
</feature>
<dbReference type="Gene3D" id="1.25.40.10">
    <property type="entry name" value="Tetratricopeptide repeat domain"/>
    <property type="match status" value="1"/>
</dbReference>
<evidence type="ECO:0000256" key="1">
    <source>
        <dbReference type="SAM" id="Coils"/>
    </source>
</evidence>
<dbReference type="Proteomes" id="UP000253759">
    <property type="component" value="Unassembled WGS sequence"/>
</dbReference>
<feature type="region of interest" description="Disordered" evidence="2">
    <location>
        <begin position="61"/>
        <end position="146"/>
    </location>
</feature>
<proteinExistence type="predicted"/>
<gene>
    <name evidence="3" type="primary">ygbF</name>
    <name evidence="3" type="ORF">DVH29_12880</name>
</gene>
<keyword evidence="4" id="KW-1185">Reference proteome</keyword>
<evidence type="ECO:0000313" key="4">
    <source>
        <dbReference type="Proteomes" id="UP000253759"/>
    </source>
</evidence>
<name>A0A369W489_9HYPH</name>
<dbReference type="InterPro" id="IPR011990">
    <property type="entry name" value="TPR-like_helical_dom_sf"/>
</dbReference>
<dbReference type="InterPro" id="IPR014162">
    <property type="entry name" value="CpoB_C"/>
</dbReference>
<accession>A0A369W489</accession>
<protein>
    <submittedName>
        <fullName evidence="3">Tol-pal system protein YbgF</fullName>
    </submittedName>
</protein>
<sequence>MTVVGQGQGNDLATLQIRLDQLEEQARVNSGQIEGLQFQLTQLQSLLERLQQDNEFRFQQLEGGGSGEADAAAPVGSESAAPASPQTGPAGSIEPQPSVPTVIDPLVGDSDLIGPEEMGDENNLYASDVFGESGPVLGAPEGPLGSTQPSAPLNLEFDPNATPLNEGDANAQYMAGYEAVVQGDYAFAENQFRQFVDAFPDHPQAPDATYWLGETLIQRGAYGEATEVLLTGFETYATSTRARDLLLNLGVALHGAGEFDTACRTYGEVLRRYPDAPQVFRDRVVAEQATAGC</sequence>